<dbReference type="AlphaFoldDB" id="A0AA39S1R9"/>
<reference evidence="1" key="1">
    <citation type="journal article" date="2022" name="Plant J.">
        <title>Strategies of tolerance reflected in two North American maple genomes.</title>
        <authorList>
            <person name="McEvoy S.L."/>
            <person name="Sezen U.U."/>
            <person name="Trouern-Trend A."/>
            <person name="McMahon S.M."/>
            <person name="Schaberg P.G."/>
            <person name="Yang J."/>
            <person name="Wegrzyn J.L."/>
            <person name="Swenson N.G."/>
        </authorList>
    </citation>
    <scope>NUCLEOTIDE SEQUENCE</scope>
    <source>
        <strain evidence="1">NS2018</strain>
    </source>
</reference>
<protein>
    <recommendedName>
        <fullName evidence="3">ATP-dependent DNA helicase</fullName>
    </recommendedName>
</protein>
<reference evidence="1" key="2">
    <citation type="submission" date="2023-06" db="EMBL/GenBank/DDBJ databases">
        <authorList>
            <person name="Swenson N.G."/>
            <person name="Wegrzyn J.L."/>
            <person name="Mcevoy S.L."/>
        </authorList>
    </citation>
    <scope>NUCLEOTIDE SEQUENCE</scope>
    <source>
        <strain evidence="1">NS2018</strain>
        <tissue evidence="1">Leaf</tissue>
    </source>
</reference>
<accession>A0AA39S1R9</accession>
<sequence>MRIKDSTSFREWVLATGDGKLPTVRLEEEKESSWIEIPEDLLIPVGENHIQNIVASTYPDIRTKYMEHEFLRQRAILTPKNDIVDEVNSYVLSEIPGEKITYLSSDSICKAS</sequence>
<gene>
    <name evidence="1" type="ORF">LWI29_025282</name>
</gene>
<dbReference type="PANTHER" id="PTHR10492:SF57">
    <property type="entry name" value="ATP-DEPENDENT DNA HELICASE"/>
    <property type="match status" value="1"/>
</dbReference>
<proteinExistence type="predicted"/>
<dbReference type="EMBL" id="JAUESC010000384">
    <property type="protein sequence ID" value="KAK0582407.1"/>
    <property type="molecule type" value="Genomic_DNA"/>
</dbReference>
<dbReference type="Proteomes" id="UP001168877">
    <property type="component" value="Unassembled WGS sequence"/>
</dbReference>
<keyword evidence="2" id="KW-1185">Reference proteome</keyword>
<name>A0AA39S1R9_ACESA</name>
<comment type="caution">
    <text evidence="1">The sequence shown here is derived from an EMBL/GenBank/DDBJ whole genome shotgun (WGS) entry which is preliminary data.</text>
</comment>
<organism evidence="1 2">
    <name type="scientific">Acer saccharum</name>
    <name type="common">Sugar maple</name>
    <dbReference type="NCBI Taxonomy" id="4024"/>
    <lineage>
        <taxon>Eukaryota</taxon>
        <taxon>Viridiplantae</taxon>
        <taxon>Streptophyta</taxon>
        <taxon>Embryophyta</taxon>
        <taxon>Tracheophyta</taxon>
        <taxon>Spermatophyta</taxon>
        <taxon>Magnoliopsida</taxon>
        <taxon>eudicotyledons</taxon>
        <taxon>Gunneridae</taxon>
        <taxon>Pentapetalae</taxon>
        <taxon>rosids</taxon>
        <taxon>malvids</taxon>
        <taxon>Sapindales</taxon>
        <taxon>Sapindaceae</taxon>
        <taxon>Hippocastanoideae</taxon>
        <taxon>Acereae</taxon>
        <taxon>Acer</taxon>
    </lineage>
</organism>
<dbReference type="PANTHER" id="PTHR10492">
    <property type="match status" value="1"/>
</dbReference>
<evidence type="ECO:0008006" key="3">
    <source>
        <dbReference type="Google" id="ProtNLM"/>
    </source>
</evidence>
<evidence type="ECO:0000313" key="2">
    <source>
        <dbReference type="Proteomes" id="UP001168877"/>
    </source>
</evidence>
<evidence type="ECO:0000313" key="1">
    <source>
        <dbReference type="EMBL" id="KAK0582407.1"/>
    </source>
</evidence>